<keyword evidence="3" id="KW-1185">Reference proteome</keyword>
<keyword evidence="1" id="KW-0472">Membrane</keyword>
<sequence length="72" mass="8653">MFHYIVLLSHAVWWCFRRNRIITECVVGALCIRYYLAMVIGCLGYFCILFGRWKKSSTIRAVWVMNYHSISW</sequence>
<evidence type="ECO:0000313" key="2">
    <source>
        <dbReference type="EMBL" id="TGZ81147.1"/>
    </source>
</evidence>
<feature type="transmembrane region" description="Helical" evidence="1">
    <location>
        <begin position="32"/>
        <end position="51"/>
    </location>
</feature>
<keyword evidence="1" id="KW-0812">Transmembrane</keyword>
<accession>A0A4S2MWZ3</accession>
<reference evidence="2 3" key="1">
    <citation type="submission" date="2019-04" db="EMBL/GenBank/DDBJ databases">
        <title>Comparative genomics and transcriptomics to analyze fruiting body development in filamentous ascomycetes.</title>
        <authorList>
            <consortium name="DOE Joint Genome Institute"/>
            <person name="Lutkenhaus R."/>
            <person name="Traeger S."/>
            <person name="Breuer J."/>
            <person name="Kuo A."/>
            <person name="Lipzen A."/>
            <person name="Pangilinan J."/>
            <person name="Dilworth D."/>
            <person name="Sandor L."/>
            <person name="Poggeler S."/>
            <person name="Barry K."/>
            <person name="Grigoriev I.V."/>
            <person name="Nowrousian M."/>
        </authorList>
    </citation>
    <scope>NUCLEOTIDE SEQUENCE [LARGE SCALE GENOMIC DNA]</scope>
    <source>
        <strain evidence="2 3">CBS 389.68</strain>
    </source>
</reference>
<keyword evidence="1" id="KW-1133">Transmembrane helix</keyword>
<proteinExistence type="predicted"/>
<dbReference type="AlphaFoldDB" id="A0A4S2MWZ3"/>
<name>A0A4S2MWZ3_9PEZI</name>
<evidence type="ECO:0000256" key="1">
    <source>
        <dbReference type="SAM" id="Phobius"/>
    </source>
</evidence>
<dbReference type="Proteomes" id="UP000298138">
    <property type="component" value="Unassembled WGS sequence"/>
</dbReference>
<protein>
    <submittedName>
        <fullName evidence="2">Uncharacterized protein</fullName>
    </submittedName>
</protein>
<gene>
    <name evidence="2" type="ORF">EX30DRAFT_38557</name>
</gene>
<dbReference type="EMBL" id="ML220121">
    <property type="protein sequence ID" value="TGZ81147.1"/>
    <property type="molecule type" value="Genomic_DNA"/>
</dbReference>
<organism evidence="2 3">
    <name type="scientific">Ascodesmis nigricans</name>
    <dbReference type="NCBI Taxonomy" id="341454"/>
    <lineage>
        <taxon>Eukaryota</taxon>
        <taxon>Fungi</taxon>
        <taxon>Dikarya</taxon>
        <taxon>Ascomycota</taxon>
        <taxon>Pezizomycotina</taxon>
        <taxon>Pezizomycetes</taxon>
        <taxon>Pezizales</taxon>
        <taxon>Ascodesmidaceae</taxon>
        <taxon>Ascodesmis</taxon>
    </lineage>
</organism>
<dbReference type="InParanoid" id="A0A4S2MWZ3"/>
<evidence type="ECO:0000313" key="3">
    <source>
        <dbReference type="Proteomes" id="UP000298138"/>
    </source>
</evidence>